<proteinExistence type="predicted"/>
<evidence type="ECO:0000256" key="1">
    <source>
        <dbReference type="SAM" id="SignalP"/>
    </source>
</evidence>
<evidence type="ECO:0000313" key="3">
    <source>
        <dbReference type="Proteomes" id="UP001205843"/>
    </source>
</evidence>
<keyword evidence="1" id="KW-0732">Signal</keyword>
<dbReference type="Pfam" id="PF13036">
    <property type="entry name" value="LpoB"/>
    <property type="match status" value="1"/>
</dbReference>
<sequence length="199" mass="22651">MSSARLAVLALLSLFIAAGCATQVDRIDRDQPQDLSGRWNDTDSRLVSEEMVSDMLRRGWIGNHRQRSGNRPAVIVGEIRNLSHEHINLNTFVRDIERELINAGEVTFVASGIEREQIRDERADQQQFARPDTAAQWGQELGADYMLTGTINSIIDEEGRTQVAYYQVDLALTNLQDNTRVWVGQKEIRKLIRRGLFRS</sequence>
<evidence type="ECO:0000313" key="2">
    <source>
        <dbReference type="EMBL" id="MCP1676070.1"/>
    </source>
</evidence>
<keyword evidence="3" id="KW-1185">Reference proteome</keyword>
<organism evidence="2 3">
    <name type="scientific">Natronocella acetinitrilica</name>
    <dbReference type="NCBI Taxonomy" id="414046"/>
    <lineage>
        <taxon>Bacteria</taxon>
        <taxon>Pseudomonadati</taxon>
        <taxon>Pseudomonadota</taxon>
        <taxon>Gammaproteobacteria</taxon>
        <taxon>Chromatiales</taxon>
        <taxon>Ectothiorhodospiraceae</taxon>
        <taxon>Natronocella</taxon>
    </lineage>
</organism>
<dbReference type="EMBL" id="JALJXV010000008">
    <property type="protein sequence ID" value="MCP1676070.1"/>
    <property type="molecule type" value="Genomic_DNA"/>
</dbReference>
<reference evidence="2" key="1">
    <citation type="submission" date="2022-03" db="EMBL/GenBank/DDBJ databases">
        <title>Genomic Encyclopedia of Type Strains, Phase III (KMG-III): the genomes of soil and plant-associated and newly described type strains.</title>
        <authorList>
            <person name="Whitman W."/>
        </authorList>
    </citation>
    <scope>NUCLEOTIDE SEQUENCE</scope>
    <source>
        <strain evidence="2">ANL 6-2</strain>
    </source>
</reference>
<feature type="signal peptide" evidence="1">
    <location>
        <begin position="1"/>
        <end position="21"/>
    </location>
</feature>
<name>A0AAE3KBT8_9GAMM</name>
<dbReference type="RefSeq" id="WP_253480731.1">
    <property type="nucleotide sequence ID" value="NZ_JALJXV010000008.1"/>
</dbReference>
<dbReference type="InterPro" id="IPR014094">
    <property type="entry name" value="LpoB"/>
</dbReference>
<comment type="caution">
    <text evidence="2">The sequence shown here is derived from an EMBL/GenBank/DDBJ whole genome shotgun (WGS) entry which is preliminary data.</text>
</comment>
<gene>
    <name evidence="2" type="ORF">J2T57_003229</name>
</gene>
<dbReference type="PROSITE" id="PS51257">
    <property type="entry name" value="PROKAR_LIPOPROTEIN"/>
    <property type="match status" value="1"/>
</dbReference>
<dbReference type="Proteomes" id="UP001205843">
    <property type="component" value="Unassembled WGS sequence"/>
</dbReference>
<accession>A0AAE3KBT8</accession>
<feature type="chain" id="PRO_5041901740" evidence="1">
    <location>
        <begin position="22"/>
        <end position="199"/>
    </location>
</feature>
<dbReference type="Gene3D" id="3.40.50.10610">
    <property type="entry name" value="ABC-type transport auxiliary lipoprotein component"/>
    <property type="match status" value="1"/>
</dbReference>
<dbReference type="AlphaFoldDB" id="A0AAE3KBT8"/>
<protein>
    <submittedName>
        <fullName evidence="2">Uncharacterized protein (TIGR02722 family)</fullName>
    </submittedName>
</protein>